<dbReference type="Proteomes" id="UP000664940">
    <property type="component" value="Unassembled WGS sequence"/>
</dbReference>
<reference evidence="1 2" key="1">
    <citation type="journal article" date="2020" name="Nature">
        <title>Six reference-quality genomes reveal evolution of bat adaptations.</title>
        <authorList>
            <person name="Jebb D."/>
            <person name="Huang Z."/>
            <person name="Pippel M."/>
            <person name="Hughes G.M."/>
            <person name="Lavrichenko K."/>
            <person name="Devanna P."/>
            <person name="Winkler S."/>
            <person name="Jermiin L.S."/>
            <person name="Skirmuntt E.C."/>
            <person name="Katzourakis A."/>
            <person name="Burkitt-Gray L."/>
            <person name="Ray D.A."/>
            <person name="Sullivan K.A.M."/>
            <person name="Roscito J.G."/>
            <person name="Kirilenko B.M."/>
            <person name="Davalos L.M."/>
            <person name="Corthals A.P."/>
            <person name="Power M.L."/>
            <person name="Jones G."/>
            <person name="Ransome R.D."/>
            <person name="Dechmann D.K.N."/>
            <person name="Locatelli A.G."/>
            <person name="Puechmaille S.J."/>
            <person name="Fedrigo O."/>
            <person name="Jarvis E.D."/>
            <person name="Hiller M."/>
            <person name="Vernes S.C."/>
            <person name="Myers E.W."/>
            <person name="Teeling E.C."/>
        </authorList>
    </citation>
    <scope>NUCLEOTIDE SEQUENCE [LARGE SCALE GENOMIC DNA]</scope>
    <source>
        <strain evidence="1">Bat1K_MPI-CBG_1</strain>
    </source>
</reference>
<evidence type="ECO:0000313" key="1">
    <source>
        <dbReference type="EMBL" id="KAF6084399.1"/>
    </source>
</evidence>
<evidence type="ECO:0000313" key="2">
    <source>
        <dbReference type="Proteomes" id="UP000664940"/>
    </source>
</evidence>
<dbReference type="EMBL" id="JABVXQ010000012">
    <property type="protein sequence ID" value="KAF6084399.1"/>
    <property type="molecule type" value="Genomic_DNA"/>
</dbReference>
<dbReference type="AlphaFoldDB" id="A0A833YZD3"/>
<comment type="caution">
    <text evidence="1">The sequence shown here is derived from an EMBL/GenBank/DDBJ whole genome shotgun (WGS) entry which is preliminary data.</text>
</comment>
<proteinExistence type="predicted"/>
<protein>
    <submittedName>
        <fullName evidence="1">Uncharacterized protein</fullName>
    </submittedName>
</protein>
<name>A0A833YZD3_9CHIR</name>
<accession>A0A833YZD3</accession>
<sequence>MAESHSVYTGTHGVVTPCHCHSDRHTLKETCHPRFLSSGTYHSCLSLFMYFKFSLHLSHPVQYLCWAGHGSQRFGCVPIPRINETCECGLIWKEALCRCDYPAFSGWVFHAITCIRRRKRRRET</sequence>
<gene>
    <name evidence="1" type="ORF">HJG60_008661</name>
</gene>
<organism evidence="1 2">
    <name type="scientific">Phyllostomus discolor</name>
    <name type="common">pale spear-nosed bat</name>
    <dbReference type="NCBI Taxonomy" id="89673"/>
    <lineage>
        <taxon>Eukaryota</taxon>
        <taxon>Metazoa</taxon>
        <taxon>Chordata</taxon>
        <taxon>Craniata</taxon>
        <taxon>Vertebrata</taxon>
        <taxon>Euteleostomi</taxon>
        <taxon>Mammalia</taxon>
        <taxon>Eutheria</taxon>
        <taxon>Laurasiatheria</taxon>
        <taxon>Chiroptera</taxon>
        <taxon>Yangochiroptera</taxon>
        <taxon>Phyllostomidae</taxon>
        <taxon>Phyllostominae</taxon>
        <taxon>Phyllostomus</taxon>
    </lineage>
</organism>